<name>A0A9N9EBK1_9GLOM</name>
<reference evidence="1" key="1">
    <citation type="submission" date="2021-06" db="EMBL/GenBank/DDBJ databases">
        <authorList>
            <person name="Kallberg Y."/>
            <person name="Tangrot J."/>
            <person name="Rosling A."/>
        </authorList>
    </citation>
    <scope>NUCLEOTIDE SEQUENCE</scope>
    <source>
        <strain evidence="1">IN212</strain>
    </source>
</reference>
<dbReference type="OrthoDB" id="2388148at2759"/>
<accession>A0A9N9EBK1</accession>
<protein>
    <submittedName>
        <fullName evidence="1">9025_t:CDS:1</fullName>
    </submittedName>
</protein>
<dbReference type="AlphaFoldDB" id="A0A9N9EBK1"/>
<evidence type="ECO:0000313" key="2">
    <source>
        <dbReference type="Proteomes" id="UP000789396"/>
    </source>
</evidence>
<keyword evidence="2" id="KW-1185">Reference proteome</keyword>
<comment type="caution">
    <text evidence="1">The sequence shown here is derived from an EMBL/GenBank/DDBJ whole genome shotgun (WGS) entry which is preliminary data.</text>
</comment>
<proteinExistence type="predicted"/>
<evidence type="ECO:0000313" key="1">
    <source>
        <dbReference type="EMBL" id="CAG8668043.1"/>
    </source>
</evidence>
<dbReference type="Proteomes" id="UP000789396">
    <property type="component" value="Unassembled WGS sequence"/>
</dbReference>
<dbReference type="EMBL" id="CAJVPZ010015695">
    <property type="protein sequence ID" value="CAG8668043.1"/>
    <property type="molecule type" value="Genomic_DNA"/>
</dbReference>
<gene>
    <name evidence="1" type="ORF">RFULGI_LOCUS9110</name>
</gene>
<organism evidence="1 2">
    <name type="scientific">Racocetra fulgida</name>
    <dbReference type="NCBI Taxonomy" id="60492"/>
    <lineage>
        <taxon>Eukaryota</taxon>
        <taxon>Fungi</taxon>
        <taxon>Fungi incertae sedis</taxon>
        <taxon>Mucoromycota</taxon>
        <taxon>Glomeromycotina</taxon>
        <taxon>Glomeromycetes</taxon>
        <taxon>Diversisporales</taxon>
        <taxon>Gigasporaceae</taxon>
        <taxon>Racocetra</taxon>
    </lineage>
</organism>
<sequence>MSENDEEIVSKDTSAGKVDEWKADIVERMKNNIYDSKPKPPIEGSIDIKQWAIFQNNLEHFVNFEPIKWDLVLLDNFLGKHSEGSTLEEFKKYLEEKDKMAEPSKKNIKATDKVTDKITDKVADKARNYYTNVKKRSRRSRYTKNLLIITRILKENNILDLREKFFISSRVTKTTLSDKDISPIIDEFVKMVLVFQFM</sequence>